<organism evidence="2 3">
    <name type="scientific">Methyloceanibacter caenitepidi</name>
    <dbReference type="NCBI Taxonomy" id="1384459"/>
    <lineage>
        <taxon>Bacteria</taxon>
        <taxon>Pseudomonadati</taxon>
        <taxon>Pseudomonadota</taxon>
        <taxon>Alphaproteobacteria</taxon>
        <taxon>Hyphomicrobiales</taxon>
        <taxon>Hyphomicrobiaceae</taxon>
        <taxon>Methyloceanibacter</taxon>
    </lineage>
</organism>
<dbReference type="AlphaFoldDB" id="A0A0A8K773"/>
<dbReference type="Proteomes" id="UP000031643">
    <property type="component" value="Chromosome"/>
</dbReference>
<dbReference type="EMBL" id="AP014648">
    <property type="protein sequence ID" value="BAQ18770.1"/>
    <property type="molecule type" value="Genomic_DNA"/>
</dbReference>
<evidence type="ECO:0000313" key="2">
    <source>
        <dbReference type="EMBL" id="BAQ18770.1"/>
    </source>
</evidence>
<dbReference type="RefSeq" id="WP_045369035.1">
    <property type="nucleotide sequence ID" value="NZ_AP014648.1"/>
</dbReference>
<reference evidence="2 3" key="1">
    <citation type="submission" date="2014-09" db="EMBL/GenBank/DDBJ databases">
        <title>Genome sequencing of Methyloceanibacter caenitepidi Gela4.</title>
        <authorList>
            <person name="Takeuchi M."/>
            <person name="Susumu S."/>
            <person name="Kamagata Y."/>
            <person name="Oshima K."/>
            <person name="Hattori M."/>
            <person name="Iwasaki W."/>
        </authorList>
    </citation>
    <scope>NUCLEOTIDE SEQUENCE [LARGE SCALE GENOMIC DNA]</scope>
    <source>
        <strain evidence="2 3">Gela4</strain>
    </source>
</reference>
<evidence type="ECO:0000256" key="1">
    <source>
        <dbReference type="SAM" id="Phobius"/>
    </source>
</evidence>
<keyword evidence="1" id="KW-0472">Membrane</keyword>
<proteinExistence type="predicted"/>
<protein>
    <submittedName>
        <fullName evidence="2">Uncharacterized protein</fullName>
    </submittedName>
</protein>
<dbReference type="STRING" id="1384459.GL4_3346"/>
<sequence length="175" mass="18834">MNTESLVLIAGVLLIAFVAVAGGIVALIRQKVVVDQAGHVTDIEIPLLGRFRSNYPSIAAVVIGTLLAFGTLHMTGIKPSKVPITAKVFVASSNGQMRPNVIVGAIPREYRVEQPQVAASHWKEIKVFVDKSKTYGVIVYTPVHIDPETGSTTLAAVYGTPDENNVFEARLELNK</sequence>
<keyword evidence="3" id="KW-1185">Reference proteome</keyword>
<dbReference type="HOGENOM" id="CLU_1530781_0_0_5"/>
<gene>
    <name evidence="2" type="ORF">GL4_3346</name>
</gene>
<evidence type="ECO:0000313" key="3">
    <source>
        <dbReference type="Proteomes" id="UP000031643"/>
    </source>
</evidence>
<accession>A0A0A8K773</accession>
<name>A0A0A8K773_9HYPH</name>
<dbReference type="KEGG" id="mcg:GL4_3346"/>
<keyword evidence="1" id="KW-1133">Transmembrane helix</keyword>
<feature type="transmembrane region" description="Helical" evidence="1">
    <location>
        <begin position="6"/>
        <end position="28"/>
    </location>
</feature>
<dbReference type="OrthoDB" id="7867306at2"/>
<keyword evidence="1" id="KW-0812">Transmembrane</keyword>
<feature type="transmembrane region" description="Helical" evidence="1">
    <location>
        <begin position="55"/>
        <end position="74"/>
    </location>
</feature>